<dbReference type="Pfam" id="PF00450">
    <property type="entry name" value="Peptidase_S10"/>
    <property type="match status" value="1"/>
</dbReference>
<reference evidence="3 4" key="1">
    <citation type="journal article" date="2018" name="Sci. Data">
        <title>The draft genome sequence of cork oak.</title>
        <authorList>
            <person name="Ramos A.M."/>
            <person name="Usie A."/>
            <person name="Barbosa P."/>
            <person name="Barros P.M."/>
            <person name="Capote T."/>
            <person name="Chaves I."/>
            <person name="Simoes F."/>
            <person name="Abreu I."/>
            <person name="Carrasquinho I."/>
            <person name="Faro C."/>
            <person name="Guimaraes J.B."/>
            <person name="Mendonca D."/>
            <person name="Nobrega F."/>
            <person name="Rodrigues L."/>
            <person name="Saibo N.J.M."/>
            <person name="Varela M.C."/>
            <person name="Egas C."/>
            <person name="Matos J."/>
            <person name="Miguel C.M."/>
            <person name="Oliveira M.M."/>
            <person name="Ricardo C.P."/>
            <person name="Goncalves S."/>
        </authorList>
    </citation>
    <scope>NUCLEOTIDE SEQUENCE [LARGE SCALE GENOMIC DNA]</scope>
    <source>
        <strain evidence="4">cv. HL8</strain>
    </source>
</reference>
<feature type="transmembrane region" description="Helical" evidence="2">
    <location>
        <begin position="7"/>
        <end position="24"/>
    </location>
</feature>
<sequence length="139" mass="15687">MQSHQEWMVIGIICASLVQIFMTVDSFRTDDKITSLPGQPQVSFQQFSGYISVDEKQNRALFYYFVEAESQPGSKPLVLWLNGGPGCSSVASAFLEHGPFKVKGDNLVRNEYNWNKVNTVCYSLCTCLLANDFKDKIQM</sequence>
<dbReference type="AlphaFoldDB" id="A0AAW0KC04"/>
<name>A0AAW0KC04_QUESU</name>
<keyword evidence="2" id="KW-1133">Transmembrane helix</keyword>
<dbReference type="FunFam" id="3.40.50.1820:FF:000912">
    <property type="entry name" value="Uncharacterized protein"/>
    <property type="match status" value="1"/>
</dbReference>
<gene>
    <name evidence="3" type="primary">SCPL46_3</name>
    <name evidence="3" type="ORF">CFP56_022972</name>
</gene>
<dbReference type="GO" id="GO:0005773">
    <property type="term" value="C:vacuole"/>
    <property type="evidence" value="ECO:0007669"/>
    <property type="project" value="TreeGrafter"/>
</dbReference>
<evidence type="ECO:0000256" key="2">
    <source>
        <dbReference type="SAM" id="Phobius"/>
    </source>
</evidence>
<keyword evidence="2" id="KW-0472">Membrane</keyword>
<dbReference type="GO" id="GO:0006508">
    <property type="term" value="P:proteolysis"/>
    <property type="evidence" value="ECO:0007669"/>
    <property type="project" value="InterPro"/>
</dbReference>
<dbReference type="EMBL" id="PKMF04000362">
    <property type="protein sequence ID" value="KAK7836081.1"/>
    <property type="molecule type" value="Genomic_DNA"/>
</dbReference>
<proteinExistence type="inferred from homology"/>
<dbReference type="Proteomes" id="UP000237347">
    <property type="component" value="Unassembled WGS sequence"/>
</dbReference>
<dbReference type="InterPro" id="IPR001563">
    <property type="entry name" value="Peptidase_S10"/>
</dbReference>
<dbReference type="PANTHER" id="PTHR11802">
    <property type="entry name" value="SERINE PROTEASE FAMILY S10 SERINE CARBOXYPEPTIDASE"/>
    <property type="match status" value="1"/>
</dbReference>
<dbReference type="GO" id="GO:0004185">
    <property type="term" value="F:serine-type carboxypeptidase activity"/>
    <property type="evidence" value="ECO:0007669"/>
    <property type="project" value="InterPro"/>
</dbReference>
<comment type="similarity">
    <text evidence="1">Belongs to the peptidase S10 family.</text>
</comment>
<keyword evidence="4" id="KW-1185">Reference proteome</keyword>
<accession>A0AAW0KC04</accession>
<dbReference type="InterPro" id="IPR029058">
    <property type="entry name" value="AB_hydrolase_fold"/>
</dbReference>
<dbReference type="PANTHER" id="PTHR11802:SF281">
    <property type="entry name" value="CARBOXYPEPTIDASE"/>
    <property type="match status" value="1"/>
</dbReference>
<organism evidence="3 4">
    <name type="scientific">Quercus suber</name>
    <name type="common">Cork oak</name>
    <dbReference type="NCBI Taxonomy" id="58331"/>
    <lineage>
        <taxon>Eukaryota</taxon>
        <taxon>Viridiplantae</taxon>
        <taxon>Streptophyta</taxon>
        <taxon>Embryophyta</taxon>
        <taxon>Tracheophyta</taxon>
        <taxon>Spermatophyta</taxon>
        <taxon>Magnoliopsida</taxon>
        <taxon>eudicotyledons</taxon>
        <taxon>Gunneridae</taxon>
        <taxon>Pentapetalae</taxon>
        <taxon>rosids</taxon>
        <taxon>fabids</taxon>
        <taxon>Fagales</taxon>
        <taxon>Fagaceae</taxon>
        <taxon>Quercus</taxon>
    </lineage>
</organism>
<evidence type="ECO:0000313" key="3">
    <source>
        <dbReference type="EMBL" id="KAK7836081.1"/>
    </source>
</evidence>
<dbReference type="Gene3D" id="3.40.50.1820">
    <property type="entry name" value="alpha/beta hydrolase"/>
    <property type="match status" value="1"/>
</dbReference>
<evidence type="ECO:0000256" key="1">
    <source>
        <dbReference type="ARBA" id="ARBA00009431"/>
    </source>
</evidence>
<comment type="caution">
    <text evidence="3">The sequence shown here is derived from an EMBL/GenBank/DDBJ whole genome shotgun (WGS) entry which is preliminary data.</text>
</comment>
<protein>
    <submittedName>
        <fullName evidence="3">Serine carboxypeptidase-like 46</fullName>
    </submittedName>
</protein>
<evidence type="ECO:0000313" key="4">
    <source>
        <dbReference type="Proteomes" id="UP000237347"/>
    </source>
</evidence>
<dbReference type="SUPFAM" id="SSF53474">
    <property type="entry name" value="alpha/beta-Hydrolases"/>
    <property type="match status" value="1"/>
</dbReference>
<keyword evidence="2" id="KW-0812">Transmembrane</keyword>